<keyword evidence="3 8" id="KW-0238">DNA-binding</keyword>
<keyword evidence="2" id="KW-0805">Transcription regulation</keyword>
<evidence type="ECO:0000256" key="2">
    <source>
        <dbReference type="ARBA" id="ARBA00023015"/>
    </source>
</evidence>
<dbReference type="InterPro" id="IPR011006">
    <property type="entry name" value="CheY-like_superfamily"/>
</dbReference>
<dbReference type="PROSITE" id="PS50110">
    <property type="entry name" value="RESPONSE_REGULATORY"/>
    <property type="match status" value="1"/>
</dbReference>
<dbReference type="RefSeq" id="WP_090692313.1">
    <property type="nucleotide sequence ID" value="NZ_CADERL010000030.1"/>
</dbReference>
<feature type="domain" description="Response regulatory" evidence="7">
    <location>
        <begin position="3"/>
        <end position="119"/>
    </location>
</feature>
<name>A0A1G8JT08_9BURK</name>
<dbReference type="CDD" id="cd06170">
    <property type="entry name" value="LuxR_C_like"/>
    <property type="match status" value="1"/>
</dbReference>
<dbReference type="GO" id="GO:0006355">
    <property type="term" value="P:regulation of DNA-templated transcription"/>
    <property type="evidence" value="ECO:0007669"/>
    <property type="project" value="InterPro"/>
</dbReference>
<reference evidence="8 9" key="1">
    <citation type="submission" date="2016-10" db="EMBL/GenBank/DDBJ databases">
        <authorList>
            <person name="de Groot N.N."/>
        </authorList>
    </citation>
    <scope>NUCLEOTIDE SEQUENCE [LARGE SCALE GENOMIC DNA]</scope>
    <source>
        <strain evidence="8 9">LMG 2247</strain>
    </source>
</reference>
<dbReference type="OrthoDB" id="9816469at2"/>
<dbReference type="SMART" id="SM00421">
    <property type="entry name" value="HTH_LUXR"/>
    <property type="match status" value="1"/>
</dbReference>
<evidence type="ECO:0000259" key="7">
    <source>
        <dbReference type="PROSITE" id="PS50110"/>
    </source>
</evidence>
<keyword evidence="4" id="KW-0804">Transcription</keyword>
<dbReference type="PANTHER" id="PTHR43214:SF41">
    <property type="entry name" value="NITRATE_NITRITE RESPONSE REGULATOR PROTEIN NARP"/>
    <property type="match status" value="1"/>
</dbReference>
<evidence type="ECO:0000259" key="6">
    <source>
        <dbReference type="PROSITE" id="PS50043"/>
    </source>
</evidence>
<evidence type="ECO:0000313" key="8">
    <source>
        <dbReference type="EMBL" id="SDI34324.1"/>
    </source>
</evidence>
<dbReference type="SUPFAM" id="SSF52172">
    <property type="entry name" value="CheY-like"/>
    <property type="match status" value="1"/>
</dbReference>
<dbReference type="EMBL" id="FNCJ01000021">
    <property type="protein sequence ID" value="SDI34324.1"/>
    <property type="molecule type" value="Genomic_DNA"/>
</dbReference>
<dbReference type="GO" id="GO:0000160">
    <property type="term" value="P:phosphorelay signal transduction system"/>
    <property type="evidence" value="ECO:0007669"/>
    <property type="project" value="InterPro"/>
</dbReference>
<accession>A0A1G8JT08</accession>
<feature type="domain" description="HTH luxR-type" evidence="6">
    <location>
        <begin position="142"/>
        <end position="207"/>
    </location>
</feature>
<dbReference type="InterPro" id="IPR001789">
    <property type="entry name" value="Sig_transdc_resp-reg_receiver"/>
</dbReference>
<dbReference type="Pfam" id="PF00072">
    <property type="entry name" value="Response_reg"/>
    <property type="match status" value="1"/>
</dbReference>
<dbReference type="CDD" id="cd17535">
    <property type="entry name" value="REC_NarL-like"/>
    <property type="match status" value="1"/>
</dbReference>
<dbReference type="InterPro" id="IPR058245">
    <property type="entry name" value="NreC/VraR/RcsB-like_REC"/>
</dbReference>
<comment type="caution">
    <text evidence="5">Lacks conserved residue(s) required for the propagation of feature annotation.</text>
</comment>
<keyword evidence="1" id="KW-0597">Phosphoprotein</keyword>
<evidence type="ECO:0000256" key="3">
    <source>
        <dbReference type="ARBA" id="ARBA00023125"/>
    </source>
</evidence>
<dbReference type="GO" id="GO:0003677">
    <property type="term" value="F:DNA binding"/>
    <property type="evidence" value="ECO:0007669"/>
    <property type="project" value="UniProtKB-KW"/>
</dbReference>
<dbReference type="InterPro" id="IPR016032">
    <property type="entry name" value="Sig_transdc_resp-reg_C-effctor"/>
</dbReference>
<dbReference type="PRINTS" id="PR00038">
    <property type="entry name" value="HTHLUXR"/>
</dbReference>
<dbReference type="InterPro" id="IPR000792">
    <property type="entry name" value="Tscrpt_reg_LuxR_C"/>
</dbReference>
<dbReference type="PANTHER" id="PTHR43214">
    <property type="entry name" value="TWO-COMPONENT RESPONSE REGULATOR"/>
    <property type="match status" value="1"/>
</dbReference>
<evidence type="ECO:0000256" key="1">
    <source>
        <dbReference type="ARBA" id="ARBA00022553"/>
    </source>
</evidence>
<sequence>MVKVAISDAHPVIHCGVRNVLERDNEFEVVGECFDGPSTIELVRSTEMCVLTLGMSMPGVHGISLIEQIKFEKPLVRILVLTMYPEETYAIRALKAGASGFVTKASAGDDLLDAIRKMASGGIYLSLATADLFAQILRADTAALPHLRLTDRELDVFVRIASGQTPAFIAHALSLSIKTITTHRARIFRKADFPHEAALVRYAVRHKLIAEDDAWAR</sequence>
<evidence type="ECO:0000256" key="4">
    <source>
        <dbReference type="ARBA" id="ARBA00023163"/>
    </source>
</evidence>
<dbReference type="Proteomes" id="UP000199706">
    <property type="component" value="Unassembled WGS sequence"/>
</dbReference>
<protein>
    <submittedName>
        <fullName evidence="8">DNA-binding response regulator, NarL/FixJ family, contains REC and HTH domains</fullName>
    </submittedName>
</protein>
<dbReference type="InterPro" id="IPR039420">
    <property type="entry name" value="WalR-like"/>
</dbReference>
<dbReference type="Pfam" id="PF00196">
    <property type="entry name" value="GerE"/>
    <property type="match status" value="1"/>
</dbReference>
<gene>
    <name evidence="8" type="ORF">SAMN05216466_12135</name>
</gene>
<proteinExistence type="predicted"/>
<evidence type="ECO:0000313" key="9">
    <source>
        <dbReference type="Proteomes" id="UP000199706"/>
    </source>
</evidence>
<dbReference type="AlphaFoldDB" id="A0A1G8JT08"/>
<organism evidence="8 9">
    <name type="scientific">Paraburkholderia phenazinium</name>
    <dbReference type="NCBI Taxonomy" id="60549"/>
    <lineage>
        <taxon>Bacteria</taxon>
        <taxon>Pseudomonadati</taxon>
        <taxon>Pseudomonadota</taxon>
        <taxon>Betaproteobacteria</taxon>
        <taxon>Burkholderiales</taxon>
        <taxon>Burkholderiaceae</taxon>
        <taxon>Paraburkholderia</taxon>
    </lineage>
</organism>
<dbReference type="Gene3D" id="3.40.50.2300">
    <property type="match status" value="1"/>
</dbReference>
<dbReference type="SMART" id="SM00448">
    <property type="entry name" value="REC"/>
    <property type="match status" value="1"/>
</dbReference>
<dbReference type="PROSITE" id="PS50043">
    <property type="entry name" value="HTH_LUXR_2"/>
    <property type="match status" value="1"/>
</dbReference>
<evidence type="ECO:0000256" key="5">
    <source>
        <dbReference type="PROSITE-ProRule" id="PRU00169"/>
    </source>
</evidence>
<dbReference type="SUPFAM" id="SSF46894">
    <property type="entry name" value="C-terminal effector domain of the bipartite response regulators"/>
    <property type="match status" value="1"/>
</dbReference>